<keyword evidence="3" id="KW-0498">Mitosis</keyword>
<feature type="compositionally biased region" description="Low complexity" evidence="8">
    <location>
        <begin position="561"/>
        <end position="579"/>
    </location>
</feature>
<dbReference type="EMBL" id="CP126208">
    <property type="protein sequence ID" value="WIA09581.1"/>
    <property type="molecule type" value="Genomic_DNA"/>
</dbReference>
<dbReference type="InterPro" id="IPR026971">
    <property type="entry name" value="CND1/NCAPD3"/>
</dbReference>
<evidence type="ECO:0000256" key="2">
    <source>
        <dbReference type="ARBA" id="ARBA00022618"/>
    </source>
</evidence>
<keyword evidence="7" id="KW-0175">Coiled coil</keyword>
<feature type="compositionally biased region" description="Acidic residues" evidence="8">
    <location>
        <begin position="580"/>
        <end position="596"/>
    </location>
</feature>
<proteinExistence type="predicted"/>
<feature type="compositionally biased region" description="Acidic residues" evidence="8">
    <location>
        <begin position="546"/>
        <end position="560"/>
    </location>
</feature>
<accession>A0ABY8TKD1</accession>
<dbReference type="PANTHER" id="PTHR14222">
    <property type="entry name" value="CONDENSIN"/>
    <property type="match status" value="1"/>
</dbReference>
<feature type="region of interest" description="Disordered" evidence="8">
    <location>
        <begin position="1462"/>
        <end position="1483"/>
    </location>
</feature>
<dbReference type="InterPro" id="IPR011989">
    <property type="entry name" value="ARM-like"/>
</dbReference>
<gene>
    <name evidence="10" type="ORF">OEZ85_008973</name>
</gene>
<evidence type="ECO:0000313" key="11">
    <source>
        <dbReference type="Proteomes" id="UP001244341"/>
    </source>
</evidence>
<organism evidence="10 11">
    <name type="scientific">Tetradesmus obliquus</name>
    <name type="common">Green alga</name>
    <name type="synonym">Acutodesmus obliquus</name>
    <dbReference type="NCBI Taxonomy" id="3088"/>
    <lineage>
        <taxon>Eukaryota</taxon>
        <taxon>Viridiplantae</taxon>
        <taxon>Chlorophyta</taxon>
        <taxon>core chlorophytes</taxon>
        <taxon>Chlorophyceae</taxon>
        <taxon>CS clade</taxon>
        <taxon>Sphaeropleales</taxon>
        <taxon>Scenedesmaceae</taxon>
        <taxon>Tetradesmus</taxon>
    </lineage>
</organism>
<feature type="region of interest" description="Disordered" evidence="8">
    <location>
        <begin position="133"/>
        <end position="170"/>
    </location>
</feature>
<feature type="region of interest" description="Disordered" evidence="8">
    <location>
        <begin position="1905"/>
        <end position="1933"/>
    </location>
</feature>
<dbReference type="InterPro" id="IPR032682">
    <property type="entry name" value="Cnd1_C"/>
</dbReference>
<feature type="compositionally biased region" description="Low complexity" evidence="8">
    <location>
        <begin position="1663"/>
        <end position="1697"/>
    </location>
</feature>
<protein>
    <recommendedName>
        <fullName evidence="9">Condensin complex subunit 1 C-terminal domain-containing protein</fullName>
    </recommendedName>
</protein>
<keyword evidence="5" id="KW-0539">Nucleus</keyword>
<keyword evidence="6" id="KW-0131">Cell cycle</keyword>
<feature type="compositionally biased region" description="Low complexity" evidence="8">
    <location>
        <begin position="1633"/>
        <end position="1643"/>
    </location>
</feature>
<evidence type="ECO:0000256" key="5">
    <source>
        <dbReference type="ARBA" id="ARBA00023242"/>
    </source>
</evidence>
<feature type="region of interest" description="Disordered" evidence="8">
    <location>
        <begin position="1630"/>
        <end position="1700"/>
    </location>
</feature>
<dbReference type="Proteomes" id="UP001244341">
    <property type="component" value="Chromosome 1b"/>
</dbReference>
<evidence type="ECO:0000256" key="4">
    <source>
        <dbReference type="ARBA" id="ARBA00023067"/>
    </source>
</evidence>
<evidence type="ECO:0000313" key="10">
    <source>
        <dbReference type="EMBL" id="WIA09581.1"/>
    </source>
</evidence>
<evidence type="ECO:0000256" key="3">
    <source>
        <dbReference type="ARBA" id="ARBA00022776"/>
    </source>
</evidence>
<feature type="coiled-coil region" evidence="7">
    <location>
        <begin position="1556"/>
        <end position="1586"/>
    </location>
</feature>
<evidence type="ECO:0000256" key="7">
    <source>
        <dbReference type="SAM" id="Coils"/>
    </source>
</evidence>
<evidence type="ECO:0000256" key="6">
    <source>
        <dbReference type="ARBA" id="ARBA00023306"/>
    </source>
</evidence>
<feature type="compositionally biased region" description="Acidic residues" evidence="8">
    <location>
        <begin position="155"/>
        <end position="165"/>
    </location>
</feature>
<feature type="compositionally biased region" description="Basic residues" evidence="8">
    <location>
        <begin position="1752"/>
        <end position="1761"/>
    </location>
</feature>
<feature type="domain" description="Condensin complex subunit 1 C-terminal" evidence="9">
    <location>
        <begin position="1212"/>
        <end position="1320"/>
    </location>
</feature>
<dbReference type="Gene3D" id="1.25.10.10">
    <property type="entry name" value="Leucine-rich Repeat Variant"/>
    <property type="match status" value="1"/>
</dbReference>
<feature type="compositionally biased region" description="Polar residues" evidence="8">
    <location>
        <begin position="1790"/>
        <end position="1805"/>
    </location>
</feature>
<feature type="compositionally biased region" description="Low complexity" evidence="8">
    <location>
        <begin position="431"/>
        <end position="446"/>
    </location>
</feature>
<dbReference type="Pfam" id="PF12717">
    <property type="entry name" value="Cnd1"/>
    <property type="match status" value="1"/>
</dbReference>
<dbReference type="SUPFAM" id="SSF48371">
    <property type="entry name" value="ARM repeat"/>
    <property type="match status" value="1"/>
</dbReference>
<feature type="region of interest" description="Disordered" evidence="8">
    <location>
        <begin position="424"/>
        <end position="446"/>
    </location>
</feature>
<comment type="subcellular location">
    <subcellularLocation>
        <location evidence="1">Nucleus</location>
    </subcellularLocation>
</comment>
<reference evidence="10 11" key="1">
    <citation type="submission" date="2023-05" db="EMBL/GenBank/DDBJ databases">
        <title>A 100% complete, gapless, phased diploid assembly of the Scenedesmus obliquus UTEX 3031 genome.</title>
        <authorList>
            <person name="Biondi T.C."/>
            <person name="Hanschen E.R."/>
            <person name="Kwon T."/>
            <person name="Eng W."/>
            <person name="Kruse C.P.S."/>
            <person name="Koehler S.I."/>
            <person name="Kunde Y."/>
            <person name="Gleasner C.D."/>
            <person name="You Mak K.T."/>
            <person name="Polle J."/>
            <person name="Hovde B.T."/>
            <person name="Starkenburg S.R."/>
        </authorList>
    </citation>
    <scope>NUCLEOTIDE SEQUENCE [LARGE SCALE GENOMIC DNA]</scope>
    <source>
        <strain evidence="10 11">DOE0152z</strain>
    </source>
</reference>
<feature type="compositionally biased region" description="Pro residues" evidence="8">
    <location>
        <begin position="1653"/>
        <end position="1662"/>
    </location>
</feature>
<keyword evidence="4" id="KW-0226">DNA condensation</keyword>
<sequence length="1933" mass="195803">MAALQELAVLLRDLTQQASALSHTESLEDYQKHAKEMCQGYSLTVQQLAGVRGQLQSLDSASWQELSVDGVAMADATKTLNALMRYGTVVQACVAAALYSWLLPAPGAPVHNMLDTLTFSGCLQRLKETAFASSSAKPGKGNTVASQQQSQAQQQDDEDNGDDDAAPAPARAAAVSASAADLELSLCLCVEALTHLAAMAQQVQLRGSQEVLQAALEGCSDLLCCSKAAKVPAGSKGLGLSAGSISAAAYCLLEGLFSPRHGSMEDMAAVVLPRLTPLMVGTVAAGGKRTASESAAARTAAVTFVRSAYSRHPEILDAVAALARHVCLKAPDKADCRAAAVKAASELLADLPQWEQEQFTGFVYNLSRTPKLGLRTLSVGLANNLLMNLPEPFKRSTFAAAAAQAAAAEDEAAEAEQAAAAATTESGGLIATPAPTRRPGSAAAASAPTGMVVAPWSVVALAALLQRCSDKSAVVRARALSDLAEVVDCFASLLAEHPGSEQHQVAEAFVEGLGAAAALQVPEKRQAAAARQGKKKKKAGAGRTEDDSDEDDEPEDEQDEQQSPGAAAAEGAAAAAAGADADDDDGMADDAEEAEEGQGRGSQRRQKRRQAAGFVAYMPSQLSVDLAPVTSLVHRRCGDAKAAVRRGALQLLEALLVMRASWQGYVRQLPGSADLALLEAATADPLVRVTLVIYVLVETGYFIVMPLQCADPALLEAATANPLVSVRKAALVALSTLLELFPCEPSLSQAWVASGLPLVRDVEASIQDCLADWVAALLFDKAAAAGTAATAATKKAGKKAAAAAADDAEGMDWQGPEAAEGEEAAVAAEGGAVAAAAFAELRQLLAAVAAVGRAAGACLGKLAAAMAAQKKLKAAAVARGLEAVIAGTPTGSSAALGAYILLKEIAAQEPAAPSWQFLQQRWAAVRASAAAAAAANASSAGPAGSQASQGAAAGSAAGLAEEAAALLLVISETAAGFPADQAQALAAELLQHTLSFQLPPAAAGAHVAALFRLTEAAAGSAGGGGSSSSSSSAAGAAGPPAQWAKQVFAAAHEQLRRYIDTCSAPGAAPATPQADHSACVALFTLGDVALLKAAKPPSGLLVLLQALTAHKFIQSGAQNTYYSQAGPQACLSQQQPEGAAAAGDAVDAGDASGVDAAGLPATQGAGGGRLVPACVQAHAWIALGKVCLVDEALAKKCVPLFVQELGRSSSPVVRNNILVALSDMLIQYTALVDAHMPRLAACIRDRHELVRRQALALLANLLMKDYVKWRGPLFHRFTLALVDPSPAVRQLAEYLLRDTLATKAPLLAYNHFVEALFVLNGCTAGLHGARLGANLAGAGGSGSAAAASEAGGAAAAGKQGQHEEVAAGGGEEGEELSEAWMAAPVQFTLKGKHNRAPRDLIYASLLRSMSPEHKFSSAAKLCGEVLAGVADGLLPLAECEEVLRDALSLLASKDIKVSASRLAASDEEEMTQPSQAAGGGSATAAEAAARARGKLVSALMKRHLVEQVVPVLVELRRLLAELKHPLLVELMGCFAALLKEYKSEVEDILVADKQLAKEILYDIKQAEQAKQQQQQQQAAAAAAAARGTAARAADAAAAAAAALEAGSPPPAGVMPGTPVAAEVLATAERQRRQQLQQLRQQQQVAAAAGDMPAPSPRPPPGHRTPGSAGAAAALQTPATAAGTASRSRLASSSSAARQLHPAAGSFETPAAKTPASAAAAAASAGARVSGAGTGAGFKTVVASPAPLTVAKRGTRAGRRTKGAAAAAAAAADENAEPGGGAGHCPPSVSKAASQLLQRTSPSDAATNVLLPSPYSKDAARQWNIPQHVATGEKQQQRRARAGQQAAAAAAEGDAVPSAGAKAGRGGRAAKGSASQAAADDAVAAKAAGAGKRATRGRGATAAAAAAVKEEPAAEAEAAGGGRRGAATRKRRNA</sequence>
<evidence type="ECO:0000259" key="9">
    <source>
        <dbReference type="Pfam" id="PF12717"/>
    </source>
</evidence>
<evidence type="ECO:0000256" key="8">
    <source>
        <dbReference type="SAM" id="MobiDB-lite"/>
    </source>
</evidence>
<feature type="region of interest" description="Disordered" evidence="8">
    <location>
        <begin position="1751"/>
        <end position="1810"/>
    </location>
</feature>
<keyword evidence="2" id="KW-0132">Cell division</keyword>
<feature type="region of interest" description="Disordered" evidence="8">
    <location>
        <begin position="524"/>
        <end position="610"/>
    </location>
</feature>
<name>A0ABY8TKD1_TETOB</name>
<feature type="compositionally biased region" description="Low complexity" evidence="8">
    <location>
        <begin position="1841"/>
        <end position="1850"/>
    </location>
</feature>
<feature type="region of interest" description="Disordered" evidence="8">
    <location>
        <begin position="1830"/>
        <end position="1876"/>
    </location>
</feature>
<feature type="compositionally biased region" description="Low complexity" evidence="8">
    <location>
        <begin position="145"/>
        <end position="154"/>
    </location>
</feature>
<dbReference type="PANTHER" id="PTHR14222:SF1">
    <property type="entry name" value="CONDENSIN-2 COMPLEX SUBUNIT D3"/>
    <property type="match status" value="1"/>
</dbReference>
<feature type="compositionally biased region" description="Low complexity" evidence="8">
    <location>
        <begin position="1762"/>
        <end position="1772"/>
    </location>
</feature>
<dbReference type="InterPro" id="IPR016024">
    <property type="entry name" value="ARM-type_fold"/>
</dbReference>
<keyword evidence="11" id="KW-1185">Reference proteome</keyword>
<evidence type="ECO:0000256" key="1">
    <source>
        <dbReference type="ARBA" id="ARBA00004123"/>
    </source>
</evidence>